<dbReference type="Gene3D" id="2.40.70.10">
    <property type="entry name" value="Acid Proteases"/>
    <property type="match status" value="1"/>
</dbReference>
<keyword evidence="8" id="KW-0067">ATP-binding</keyword>
<keyword evidence="8" id="KW-0233">DNA recombination</keyword>
<evidence type="ECO:0000259" key="12">
    <source>
        <dbReference type="PROSITE" id="PS50994"/>
    </source>
</evidence>
<dbReference type="Pfam" id="PF03732">
    <property type="entry name" value="Retrotrans_gag"/>
    <property type="match status" value="1"/>
</dbReference>
<dbReference type="InterPro" id="IPR025476">
    <property type="entry name" value="Helitron_helicase-like"/>
</dbReference>
<evidence type="ECO:0000256" key="7">
    <source>
        <dbReference type="PROSITE-ProRule" id="PRU00047"/>
    </source>
</evidence>
<dbReference type="InterPro" id="IPR054465">
    <property type="entry name" value="Integrase_p58-like_C"/>
</dbReference>
<keyword evidence="2" id="KW-0548">Nucleotidyltransferase</keyword>
<keyword evidence="1" id="KW-0808">Transferase</keyword>
<dbReference type="PROSITE" id="PS50994">
    <property type="entry name" value="INTEGRASE"/>
    <property type="match status" value="1"/>
</dbReference>
<proteinExistence type="inferred from homology"/>
<dbReference type="CDD" id="cd01647">
    <property type="entry name" value="RT_LTR"/>
    <property type="match status" value="1"/>
</dbReference>
<dbReference type="Pfam" id="PF00077">
    <property type="entry name" value="RVP"/>
    <property type="match status" value="1"/>
</dbReference>
<dbReference type="SMART" id="SM00343">
    <property type="entry name" value="ZnF_C2HC"/>
    <property type="match status" value="1"/>
</dbReference>
<dbReference type="SUPFAM" id="SSF56672">
    <property type="entry name" value="DNA/RNA polymerases"/>
    <property type="match status" value="1"/>
</dbReference>
<feature type="domain" description="CCHC-type" evidence="10">
    <location>
        <begin position="313"/>
        <end position="327"/>
    </location>
</feature>
<keyword evidence="7" id="KW-0479">Metal-binding</keyword>
<dbReference type="Gene3D" id="1.10.340.70">
    <property type="match status" value="1"/>
</dbReference>
<dbReference type="PANTHER" id="PTHR37984">
    <property type="entry name" value="PROTEIN CBG26694"/>
    <property type="match status" value="1"/>
</dbReference>
<dbReference type="InterPro" id="IPR005162">
    <property type="entry name" value="Retrotrans_gag_dom"/>
</dbReference>
<feature type="compositionally biased region" description="Basic and acidic residues" evidence="9">
    <location>
        <begin position="1"/>
        <end position="23"/>
    </location>
</feature>
<keyword evidence="7" id="KW-0862">Zinc</keyword>
<dbReference type="InterPro" id="IPR000477">
    <property type="entry name" value="RT_dom"/>
</dbReference>
<comment type="cofactor">
    <cofactor evidence="8">
        <name>Mg(2+)</name>
        <dbReference type="ChEBI" id="CHEBI:18420"/>
    </cofactor>
</comment>
<evidence type="ECO:0000256" key="6">
    <source>
        <dbReference type="ARBA" id="ARBA00022918"/>
    </source>
</evidence>
<dbReference type="InterPro" id="IPR001584">
    <property type="entry name" value="Integrase_cat-core"/>
</dbReference>
<dbReference type="CDD" id="cd00303">
    <property type="entry name" value="retropepsin_like"/>
    <property type="match status" value="1"/>
</dbReference>
<feature type="domain" description="Integrase catalytic" evidence="12">
    <location>
        <begin position="1113"/>
        <end position="1272"/>
    </location>
</feature>
<evidence type="ECO:0000256" key="4">
    <source>
        <dbReference type="ARBA" id="ARBA00022759"/>
    </source>
</evidence>
<dbReference type="Gene3D" id="3.30.70.270">
    <property type="match status" value="2"/>
</dbReference>
<keyword evidence="8" id="KW-0227">DNA damage</keyword>
<dbReference type="Pfam" id="PF17921">
    <property type="entry name" value="Integrase_H2C2"/>
    <property type="match status" value="1"/>
</dbReference>
<evidence type="ECO:0000259" key="11">
    <source>
        <dbReference type="PROSITE" id="PS50175"/>
    </source>
</evidence>
<dbReference type="EC" id="5.6.2.3" evidence="8"/>
<dbReference type="Gene3D" id="3.10.10.10">
    <property type="entry name" value="HIV Type 1 Reverse Transcriptase, subunit A, domain 1"/>
    <property type="match status" value="2"/>
</dbReference>
<dbReference type="Gene3D" id="3.40.50.300">
    <property type="entry name" value="P-loop containing nucleotide triphosphate hydrolases"/>
    <property type="match status" value="1"/>
</dbReference>
<evidence type="ECO:0000256" key="3">
    <source>
        <dbReference type="ARBA" id="ARBA00022722"/>
    </source>
</evidence>
<keyword evidence="14" id="KW-1185">Reference proteome</keyword>
<dbReference type="Pfam" id="PF05970">
    <property type="entry name" value="PIF1"/>
    <property type="match status" value="1"/>
</dbReference>
<dbReference type="Pfam" id="PF21530">
    <property type="entry name" value="Pif1_2B_dom"/>
    <property type="match status" value="1"/>
</dbReference>
<evidence type="ECO:0000313" key="14">
    <source>
        <dbReference type="Proteomes" id="UP001235939"/>
    </source>
</evidence>
<evidence type="ECO:0000256" key="1">
    <source>
        <dbReference type="ARBA" id="ARBA00022679"/>
    </source>
</evidence>
<keyword evidence="8" id="KW-0347">Helicase</keyword>
<dbReference type="Pfam" id="PF17917">
    <property type="entry name" value="RT_RNaseH"/>
    <property type="match status" value="1"/>
</dbReference>
<keyword evidence="5 8" id="KW-0378">Hydrolase</keyword>
<keyword evidence="8" id="KW-0547">Nucleotide-binding</keyword>
<dbReference type="Pfam" id="PF22938">
    <property type="entry name" value="Integrase_p58_C"/>
    <property type="match status" value="1"/>
</dbReference>
<dbReference type="PANTHER" id="PTHR37984:SF15">
    <property type="entry name" value="INTEGRASE CATALYTIC DOMAIN-CONTAINING PROTEIN"/>
    <property type="match status" value="1"/>
</dbReference>
<reference evidence="13 14" key="1">
    <citation type="submission" date="2022-01" db="EMBL/GenBank/DDBJ databases">
        <title>A chromosomal length assembly of Cordylochernes scorpioides.</title>
        <authorList>
            <person name="Zeh D."/>
            <person name="Zeh J."/>
        </authorList>
    </citation>
    <scope>NUCLEOTIDE SEQUENCE [LARGE SCALE GENOMIC DNA]</scope>
    <source>
        <strain evidence="13">IN4F17</strain>
        <tissue evidence="13">Whole Body</tissue>
    </source>
</reference>
<dbReference type="PROSITE" id="PS50158">
    <property type="entry name" value="ZF_CCHC"/>
    <property type="match status" value="1"/>
</dbReference>
<dbReference type="Pfam" id="PF14214">
    <property type="entry name" value="Helitron_like_N"/>
    <property type="match status" value="1"/>
</dbReference>
<keyword evidence="7" id="KW-0863">Zinc-finger</keyword>
<evidence type="ECO:0000256" key="2">
    <source>
        <dbReference type="ARBA" id="ARBA00022695"/>
    </source>
</evidence>
<feature type="domain" description="Peptidase A2" evidence="11">
    <location>
        <begin position="408"/>
        <end position="485"/>
    </location>
</feature>
<gene>
    <name evidence="13" type="ORF">LAZ67_20002143</name>
</gene>
<evidence type="ECO:0000256" key="8">
    <source>
        <dbReference type="RuleBase" id="RU363044"/>
    </source>
</evidence>
<dbReference type="InterPro" id="IPR021109">
    <property type="entry name" value="Peptidase_aspartic_dom_sf"/>
</dbReference>
<dbReference type="SUPFAM" id="SSF52540">
    <property type="entry name" value="P-loop containing nucleoside triphosphate hydrolases"/>
    <property type="match status" value="2"/>
</dbReference>
<dbReference type="SUPFAM" id="SSF53098">
    <property type="entry name" value="Ribonuclease H-like"/>
    <property type="match status" value="1"/>
</dbReference>
<dbReference type="SUPFAM" id="SSF50630">
    <property type="entry name" value="Acid proteases"/>
    <property type="match status" value="1"/>
</dbReference>
<dbReference type="InterPro" id="IPR043128">
    <property type="entry name" value="Rev_trsase/Diguanyl_cyclase"/>
</dbReference>
<dbReference type="PROSITE" id="PS50175">
    <property type="entry name" value="ASP_PROT_RETROV"/>
    <property type="match status" value="1"/>
</dbReference>
<dbReference type="Gene3D" id="3.30.420.10">
    <property type="entry name" value="Ribonuclease H-like superfamily/Ribonuclease H"/>
    <property type="match status" value="1"/>
</dbReference>
<dbReference type="InterPro" id="IPR027417">
    <property type="entry name" value="P-loop_NTPase"/>
</dbReference>
<dbReference type="EMBL" id="CP092882">
    <property type="protein sequence ID" value="UYV81728.1"/>
    <property type="molecule type" value="Genomic_DNA"/>
</dbReference>
<keyword evidence="3" id="KW-0540">Nuclease</keyword>
<dbReference type="InterPro" id="IPR050951">
    <property type="entry name" value="Retrovirus_Pol_polyprotein"/>
</dbReference>
<keyword evidence="6" id="KW-0695">RNA-directed DNA polymerase</keyword>
<feature type="compositionally biased region" description="Polar residues" evidence="9">
    <location>
        <begin position="291"/>
        <end position="303"/>
    </location>
</feature>
<dbReference type="Pfam" id="PF00078">
    <property type="entry name" value="RVT_1"/>
    <property type="match status" value="1"/>
</dbReference>
<protein>
    <recommendedName>
        <fullName evidence="8">ATP-dependent DNA helicase</fullName>
        <ecNumber evidence="8">5.6.2.3</ecNumber>
    </recommendedName>
</protein>
<comment type="similarity">
    <text evidence="8">Belongs to the helicase family.</text>
</comment>
<keyword evidence="4" id="KW-0255">Endonuclease</keyword>
<dbReference type="InterPro" id="IPR036397">
    <property type="entry name" value="RNaseH_sf"/>
</dbReference>
<evidence type="ECO:0000256" key="5">
    <source>
        <dbReference type="ARBA" id="ARBA00022801"/>
    </source>
</evidence>
<dbReference type="InterPro" id="IPR012337">
    <property type="entry name" value="RNaseH-like_sf"/>
</dbReference>
<feature type="region of interest" description="Disordered" evidence="9">
    <location>
        <begin position="236"/>
        <end position="307"/>
    </location>
</feature>
<evidence type="ECO:0000259" key="10">
    <source>
        <dbReference type="PROSITE" id="PS50158"/>
    </source>
</evidence>
<dbReference type="InterPro" id="IPR001878">
    <property type="entry name" value="Znf_CCHC"/>
</dbReference>
<dbReference type="InterPro" id="IPR041588">
    <property type="entry name" value="Integrase_H2C2"/>
</dbReference>
<dbReference type="InterPro" id="IPR036875">
    <property type="entry name" value="Znf_CCHC_sf"/>
</dbReference>
<dbReference type="Pfam" id="PF00665">
    <property type="entry name" value="rve"/>
    <property type="match status" value="1"/>
</dbReference>
<feature type="region of interest" description="Disordered" evidence="9">
    <location>
        <begin position="1"/>
        <end position="50"/>
    </location>
</feature>
<keyword evidence="8" id="KW-0234">DNA repair</keyword>
<dbReference type="InterPro" id="IPR041373">
    <property type="entry name" value="RT_RNaseH"/>
</dbReference>
<name>A0ABY6LKW6_9ARAC</name>
<comment type="catalytic activity">
    <reaction evidence="8">
        <text>ATP + H2O = ADP + phosphate + H(+)</text>
        <dbReference type="Rhea" id="RHEA:13065"/>
        <dbReference type="ChEBI" id="CHEBI:15377"/>
        <dbReference type="ChEBI" id="CHEBI:15378"/>
        <dbReference type="ChEBI" id="CHEBI:30616"/>
        <dbReference type="ChEBI" id="CHEBI:43474"/>
        <dbReference type="ChEBI" id="CHEBI:456216"/>
        <dbReference type="EC" id="5.6.2.3"/>
    </reaction>
</comment>
<accession>A0ABY6LKW6</accession>
<dbReference type="InterPro" id="IPR010285">
    <property type="entry name" value="DNA_helicase_pif1-like_DEAD"/>
</dbReference>
<evidence type="ECO:0000256" key="9">
    <source>
        <dbReference type="SAM" id="MobiDB-lite"/>
    </source>
</evidence>
<dbReference type="InterPro" id="IPR018061">
    <property type="entry name" value="Retropepsins"/>
</dbReference>
<dbReference type="Proteomes" id="UP001235939">
    <property type="component" value="Chromosome 20"/>
</dbReference>
<evidence type="ECO:0000313" key="13">
    <source>
        <dbReference type="EMBL" id="UYV81728.1"/>
    </source>
</evidence>
<dbReference type="InterPro" id="IPR049163">
    <property type="entry name" value="Pif1-like_2B_dom"/>
</dbReference>
<dbReference type="InterPro" id="IPR043502">
    <property type="entry name" value="DNA/RNA_pol_sf"/>
</dbReference>
<dbReference type="InterPro" id="IPR001995">
    <property type="entry name" value="Peptidase_A2_cat"/>
</dbReference>
<sequence>MVETRSGKMQDPAQERIKAEESAKPQPGATIGRDASSDPVVLNPNIDIPKYDGTEDPRPWIESLEEIGFLYHWADYIISRYAAMNMIGSAKTWLNLHKISFTSWENFKSRLIEDFASDANNEEIKMKLNRIQQWNEPAIRFAEDILVLCNKVDPQMEEKTKINWVIGGLKKEYSFALHLNPPKNTNELLEICKKLDLFEKNYQERAEKSKALYNGPHSPRPHHQEQWKNATSFRRPYQNTSKPQAPAPRYYQNTSKPQAPTPRYYQNKPLPQVSAPRRSYTPNPEPKPVYSSKTYNKNPNSIRNRTEDGRPICFKCNKPGHVARYCRVKFVRIVEEDPSVSQDKSQENLQMDERKDYTRPRLYADVCNDTQTNIPTRNRYSVKSTINGIRKLDPRYKININVDKIGLCEALIDTGADLSVVDLRTALFAGREINSLTKTCSGPDGKKSDMVGSIILDLKIDDTELSHEFVVMDAHLRTLILGRDFLKKMNAKIDCKRETIKYNLISNHDVSNYDLKKIKSTTDTVIPKLSIKLIRASIEAEDGEYIIEENHKMFQTNGLRLARSLINVVNKETYIWITNPYPRPLKILKNQTLCFGSQPAEVNLMEESEQKEHEEPQFHINENLSYKEKEQLKQVLEKYADLFSSGLGRSNLAKHRIDTEGAKPIKHKPYRVSAKEREIIKEQIDEMLRDGIIRPSSSPWSFPVILVKKRDAIDLKSGYWQVEVEEKDKEKTAFTTAHGLYEFNVMPFGLCNAPATFERNMENMLGNLRWQICLCYLDDVIIYSSDFSTHLKRIEAVLKCFREANLKLNNKKCQFAFEELEILGHITNQHGIKPAEHNIKAIRDFPLPKKIKEVQSFLGMLSYYRKFIKVQRFGDKEKVISYLSRTLSKPEQNYSTTEKECLAVVWSMSKLRPYLYGRHFKIVTDHHALCWLKNLKDPTGRLARWALKIQEYNFEIIHKSGKKHLDADGLSRGPLPENEWDEDYERLFLNQIIDEKDDFIENIKENLSANKRSITQNFKEENGCLYKKNSNPEGRAWLLVVPKKRRKEVMSEYHNHMLNGHLGFARTTYRLKNKYYWPSMLKDVSEFVKTCHLCQSRKGSNHLPSGLLQPIPPANYPFERIGIDFVGPLPSTKRRRKWIIVLTDYYTKYAETKAVSEATVKEVSTFLIEHIILRHGAPRFLISDRGSQFTSNLMKEVMKMCKVKHCFTTSYHPQTNGLTERLNRTLINMISMYVNTDQKNWDEILPFITHAYNTTIQETTGYSPFFLLFGREPMSLLDDENIPTDSNMDDYDEYIENYLDKIARTRQVVINNTEKTQERMKRNYDKKHNEKIYEPGHLVAVWTPVRKIGKCEKLLRKYFGPYRILKKLSNVNYLIEPKDNPGQDPLIVHVSRLKPYFERIDEVCQAIGEAIFLSVPIALGFSMLTDCAKPEDRIFEDCVHSLRVKPLFCGALRWKDESSGMCCSNGKVRLPLIDLPPEPLRSLLSGENSDSVHFLRNIRKYNSCFQMTSFGAENQTHSVTFPTTFSIQGQVYHRIGSLMPSENQPSRFLQIYFMGNDDDDDIQTDRRCQQIQGVRRNIVQGLQRMLHQHNLLVQQFKTALENLPSDAYRVVVNADRTPPGQHPRRYNAPTADEVAVVLAGNQFGSRNIVLHQRDNLLQHVSDTHRFYDALQYPLIFWKGQEGYSFHIPQIDPNTSQPLSSKVSSMDFYGYFIMVRRNSPNVIVQFGQLFHQFLVDMYAKVESERLRYITLHQRNLRAESYIHLRDALSTDANINPNSLGQRIILPSSFVNSPRSFITFTSNPSWEELSAALLPGQKQLDRHDITARVFRQKLVKFIGALTKGQLYGAAVAWMYSVEWQKRGLPHAHILVWLANKLRPTQIDSVICAEFPDPIQDPLLYNIVVKNMIHGPCGEYNPVSPCMKNSSCSKKYPKQFLLETQTNENGYPLYRRRAPEAGGFTAKVKIRGREEVTIDNRWVVPYSPLLSKMFCAHINVENCSSVKAIKYICKYVNKGSDQAIINLRREGRGPDPQNEVRMYQCARYISSNEAVWRLLSFPLHQRHPPVIHLAVHLENGERIYFNQNTLAHRMRNPPRTTLTAFFSLCQTDSFARTLLYPDVPQYYTWNSSAHEWRRRVQGKLVEGQPGVKRSDTIGRVYAVHVSNFECFCLRMLLHNIKGPTSFAYLKIVNGSQYETFREICAAIGLLENDNHWVVTMDEAVLCQAPTRVRQLFAILISTCTISNPQQLWITYRDEMASDILHRYQLLDSTIRYNDLIYNETLCNIEDRVVSICGKKLQELGLGAPRRNVVTNSDILRELAYDTAELEDNVASMLPKLLPEQRRVFDAVLAKINLSQPIIIFLDAPGGTDKTFLLNLLLAMIRKAQNIAIAVASSGIAATLLAGGRTAHSVLKLPLTFAEGQTAACNIRKNSDKASLLRSCKLLVWDECTMAHKIALEALDRTLQDIRDDPQPMGGLVVLLAGDFRQTLPVVTRDELLKIGEGQLETDSEGNIQFSNTFCQVVESSESLYEKVFPNIGVNYLSEEWLCARTILAPKNSTVLEINNTILNSIPGESKIYRSIDTMVDPDESVSYPPEFLNSLELSGTPSHKIVLKVGVPVILIRNLDPPRLCNGTRLCITQMGTNVLQARILTGSFRGEEVLIPRIPIIPNDLPFKHLKRQGWGEKTYHKDGLLLKAKEESGRVVYIPMNVPIWGPMRLLPFWKAKKKKVKGSEISEHRRDQSGIEKAMKAIPKTDYQRCFADWRKKVAEVHRGQRDYFEGDNLNLVE</sequence>
<organism evidence="13 14">
    <name type="scientific">Cordylochernes scorpioides</name>
    <dbReference type="NCBI Taxonomy" id="51811"/>
    <lineage>
        <taxon>Eukaryota</taxon>
        <taxon>Metazoa</taxon>
        <taxon>Ecdysozoa</taxon>
        <taxon>Arthropoda</taxon>
        <taxon>Chelicerata</taxon>
        <taxon>Arachnida</taxon>
        <taxon>Pseudoscorpiones</taxon>
        <taxon>Cheliferoidea</taxon>
        <taxon>Chernetidae</taxon>
        <taxon>Cordylochernes</taxon>
    </lineage>
</organism>
<dbReference type="PROSITE" id="PS00141">
    <property type="entry name" value="ASP_PROTEASE"/>
    <property type="match status" value="1"/>
</dbReference>
<dbReference type="InterPro" id="IPR001969">
    <property type="entry name" value="Aspartic_peptidase_AS"/>
</dbReference>
<dbReference type="CDD" id="cd09274">
    <property type="entry name" value="RNase_HI_RT_Ty3"/>
    <property type="match status" value="1"/>
</dbReference>
<dbReference type="SUPFAM" id="SSF57756">
    <property type="entry name" value="Retrovirus zinc finger-like domains"/>
    <property type="match status" value="1"/>
</dbReference>